<protein>
    <submittedName>
        <fullName evidence="1">Uncharacterized protein</fullName>
    </submittedName>
</protein>
<evidence type="ECO:0000313" key="1">
    <source>
        <dbReference type="EMBL" id="PZR32273.1"/>
    </source>
</evidence>
<reference evidence="1 2" key="1">
    <citation type="submission" date="2017-08" db="EMBL/GenBank/DDBJ databases">
        <title>Infants hospitalized years apart are colonized by the same room-sourced microbial strains.</title>
        <authorList>
            <person name="Brooks B."/>
            <person name="Olm M.R."/>
            <person name="Firek B.A."/>
            <person name="Baker R."/>
            <person name="Thomas B.C."/>
            <person name="Morowitz M.J."/>
            <person name="Banfield J.F."/>
        </authorList>
    </citation>
    <scope>NUCLEOTIDE SEQUENCE [LARGE SCALE GENOMIC DNA]</scope>
    <source>
        <strain evidence="1">S2_003_000_R2_4</strain>
    </source>
</reference>
<dbReference type="Proteomes" id="UP000249393">
    <property type="component" value="Unassembled WGS sequence"/>
</dbReference>
<comment type="caution">
    <text evidence="1">The sequence shown here is derived from an EMBL/GenBank/DDBJ whole genome shotgun (WGS) entry which is preliminary data.</text>
</comment>
<accession>A0A2W5V313</accession>
<sequence>MADDLFAHADLVEAQKAIDAAQRAREEAVQAVIKRRRAKTLALETALVRATHAELAAYVAARKRLGVEH</sequence>
<evidence type="ECO:0000313" key="2">
    <source>
        <dbReference type="Proteomes" id="UP000249393"/>
    </source>
</evidence>
<dbReference type="EMBL" id="QFQZ01000064">
    <property type="protein sequence ID" value="PZR32273.1"/>
    <property type="molecule type" value="Genomic_DNA"/>
</dbReference>
<name>A0A2W5V313_9CAUL</name>
<dbReference type="AlphaFoldDB" id="A0A2W5V313"/>
<organism evidence="1 2">
    <name type="scientific">Caulobacter segnis</name>
    <dbReference type="NCBI Taxonomy" id="88688"/>
    <lineage>
        <taxon>Bacteria</taxon>
        <taxon>Pseudomonadati</taxon>
        <taxon>Pseudomonadota</taxon>
        <taxon>Alphaproteobacteria</taxon>
        <taxon>Caulobacterales</taxon>
        <taxon>Caulobacteraceae</taxon>
        <taxon>Caulobacter</taxon>
    </lineage>
</organism>
<gene>
    <name evidence="1" type="ORF">DI526_17005</name>
</gene>
<proteinExistence type="predicted"/>
<dbReference type="RefSeq" id="WP_304280600.1">
    <property type="nucleotide sequence ID" value="NZ_QFQZ01000064.1"/>
</dbReference>